<feature type="transmembrane region" description="Helical" evidence="1">
    <location>
        <begin position="6"/>
        <end position="21"/>
    </location>
</feature>
<dbReference type="Proteomes" id="UP000288812">
    <property type="component" value="Unassembled WGS sequence"/>
</dbReference>
<evidence type="ECO:0000313" key="2">
    <source>
        <dbReference type="EMBL" id="RVU54307.1"/>
    </source>
</evidence>
<keyword evidence="1" id="KW-0472">Membrane</keyword>
<sequence>MDLGRIAIGLIIVFYCLNIYIKRKESKVLIWVFAGWQLAFHSGNMNIFQHFNKPLKLVIGSITMILFIIAVREFIILYKKG</sequence>
<proteinExistence type="predicted"/>
<dbReference type="OrthoDB" id="9943079at2"/>
<accession>A0A437S5Q8</accession>
<organism evidence="2 3">
    <name type="scientific">Anaerosphaera multitolerans</name>
    <dbReference type="NCBI Taxonomy" id="2487351"/>
    <lineage>
        <taxon>Bacteria</taxon>
        <taxon>Bacillati</taxon>
        <taxon>Bacillota</taxon>
        <taxon>Tissierellia</taxon>
        <taxon>Tissierellales</taxon>
        <taxon>Peptoniphilaceae</taxon>
        <taxon>Anaerosphaera</taxon>
    </lineage>
</organism>
<feature type="transmembrane region" description="Helical" evidence="1">
    <location>
        <begin position="28"/>
        <end position="51"/>
    </location>
</feature>
<keyword evidence="3" id="KW-1185">Reference proteome</keyword>
<evidence type="ECO:0000256" key="1">
    <source>
        <dbReference type="SAM" id="Phobius"/>
    </source>
</evidence>
<dbReference type="AlphaFoldDB" id="A0A437S5Q8"/>
<dbReference type="RefSeq" id="WP_127724985.1">
    <property type="nucleotide sequence ID" value="NZ_RLIH01000012.1"/>
</dbReference>
<dbReference type="EMBL" id="RLIH01000012">
    <property type="protein sequence ID" value="RVU54307.1"/>
    <property type="molecule type" value="Genomic_DNA"/>
</dbReference>
<keyword evidence="1" id="KW-1133">Transmembrane helix</keyword>
<reference evidence="2 3" key="1">
    <citation type="submission" date="2018-11" db="EMBL/GenBank/DDBJ databases">
        <title>Genome sequencing and assembly of Anaerosphaera sp. nov., GS7-6-2.</title>
        <authorList>
            <person name="Rettenmaier R."/>
            <person name="Liebl W."/>
            <person name="Zverlov V."/>
        </authorList>
    </citation>
    <scope>NUCLEOTIDE SEQUENCE [LARGE SCALE GENOMIC DNA]</scope>
    <source>
        <strain evidence="2 3">GS7-6-2</strain>
    </source>
</reference>
<evidence type="ECO:0000313" key="3">
    <source>
        <dbReference type="Proteomes" id="UP000288812"/>
    </source>
</evidence>
<feature type="transmembrane region" description="Helical" evidence="1">
    <location>
        <begin position="57"/>
        <end position="78"/>
    </location>
</feature>
<protein>
    <submittedName>
        <fullName evidence="2">Uncharacterized protein</fullName>
    </submittedName>
</protein>
<keyword evidence="1" id="KW-0812">Transmembrane</keyword>
<name>A0A437S5Q8_9FIRM</name>
<gene>
    <name evidence="2" type="ORF">EF514_08385</name>
</gene>
<comment type="caution">
    <text evidence="2">The sequence shown here is derived from an EMBL/GenBank/DDBJ whole genome shotgun (WGS) entry which is preliminary data.</text>
</comment>